<gene>
    <name evidence="2" type="ORF">I7X12_15085</name>
</gene>
<dbReference type="EMBL" id="CP065856">
    <property type="protein sequence ID" value="QPV62061.1"/>
    <property type="molecule type" value="Genomic_DNA"/>
</dbReference>
<evidence type="ECO:0000313" key="3">
    <source>
        <dbReference type="Proteomes" id="UP000595001"/>
    </source>
</evidence>
<dbReference type="InterPro" id="IPR057160">
    <property type="entry name" value="DUF7838"/>
</dbReference>
<dbReference type="GeneID" id="60589844"/>
<dbReference type="RefSeq" id="WP_198060878.1">
    <property type="nucleotide sequence ID" value="NZ_CP065856.1"/>
</dbReference>
<accession>A0A7T3FWM6</accession>
<dbReference type="OrthoDB" id="280204at2157"/>
<dbReference type="AlphaFoldDB" id="A0A7T3FWM6"/>
<keyword evidence="3" id="KW-1185">Reference proteome</keyword>
<evidence type="ECO:0000259" key="1">
    <source>
        <dbReference type="Pfam" id="PF25208"/>
    </source>
</evidence>
<proteinExistence type="predicted"/>
<organism evidence="2 3">
    <name type="scientific">Halosimplex litoreum</name>
    <dbReference type="NCBI Taxonomy" id="1198301"/>
    <lineage>
        <taxon>Archaea</taxon>
        <taxon>Methanobacteriati</taxon>
        <taxon>Methanobacteriota</taxon>
        <taxon>Stenosarchaea group</taxon>
        <taxon>Halobacteria</taxon>
        <taxon>Halobacteriales</taxon>
        <taxon>Haloarculaceae</taxon>
        <taxon>Halosimplex</taxon>
    </lineage>
</organism>
<dbReference type="Proteomes" id="UP000595001">
    <property type="component" value="Chromosome"/>
</dbReference>
<feature type="domain" description="DUF7838" evidence="1">
    <location>
        <begin position="1"/>
        <end position="54"/>
    </location>
</feature>
<name>A0A7T3FWM6_9EURY</name>
<sequence>MSEVLTHECPVCESEQEFYQAASTNVHIGEKVKWHCWECDYGFVRIDHTVDTSETSA</sequence>
<reference evidence="2 3" key="1">
    <citation type="submission" date="2020-12" db="EMBL/GenBank/DDBJ databases">
        <title>Halosimplex halophilum sp. nov. and Halosimplex salinum sp. nov., two new members of the genus Halosimplex.</title>
        <authorList>
            <person name="Cui H.L."/>
        </authorList>
    </citation>
    <scope>NUCLEOTIDE SEQUENCE [LARGE SCALE GENOMIC DNA]</scope>
    <source>
        <strain evidence="2 3">YGH94</strain>
    </source>
</reference>
<evidence type="ECO:0000313" key="2">
    <source>
        <dbReference type="EMBL" id="QPV62061.1"/>
    </source>
</evidence>
<protein>
    <recommendedName>
        <fullName evidence="1">DUF7838 domain-containing protein</fullName>
    </recommendedName>
</protein>
<dbReference type="KEGG" id="hlt:I7X12_15085"/>
<dbReference type="Pfam" id="PF25208">
    <property type="entry name" value="DUF7838"/>
    <property type="match status" value="1"/>
</dbReference>